<evidence type="ECO:0000256" key="4">
    <source>
        <dbReference type="ARBA" id="ARBA00023157"/>
    </source>
</evidence>
<dbReference type="InterPro" id="IPR013320">
    <property type="entry name" value="ConA-like_dom_sf"/>
</dbReference>
<name>A0A8J7LT94_9FLAO</name>
<evidence type="ECO:0000256" key="1">
    <source>
        <dbReference type="ARBA" id="ARBA00001913"/>
    </source>
</evidence>
<dbReference type="Gene3D" id="2.60.120.200">
    <property type="match status" value="2"/>
</dbReference>
<sequence length="573" mass="62854">MKNIYLLKHIKNIAFLLFGALLLVISGCNEDEQGFTDDRYLTNFEYYIDHTNPLTGVAYTEEELAAKTYDPREYEEYAEGQPVELTLVSKKMPSSVKILLGTDFSEISSLTSFSQDGEWYKSENFSSSLENLGLLEIGDKTTLAVRIEFTDGSIGAVDFRIKRVKFFDPNAIIDTFVYLKKSTGETIPLRIDENVTSRTPNAQYGNIVEFDGASNKVEVTDNAAIAFRHDSDYSIGFYVNTTSTDSDPVMVGDQDWGSSYNPGLTIAHRGDNWRVARADGTNRADINHTGAYNDGDWHFLMVTFDRDGSMTMYQDGVSVASADMSTVGGADSGANLFIGQDGTGNYGQYFEGKIGNVYIYDYALTADQVAGISTPLTGVQLKTQDGVIKNVNVTNSGATETFEENRFTYEFEGGTNVTILDPLDFVASDDFSFSFWTKYTDMSSDPCFMGNKDWGSGGNPGFCVYYGSGKVGLNTAGSDSSTRSDALSTNAANDDAWHLVAVTLDRDGVATIYIDGKSEGTVNISTVDDLTTGMPWRIGNEGTGSYTDWIGKIADVVIYDYVLAEDDIKKLIN</sequence>
<dbReference type="RefSeq" id="WP_199114824.1">
    <property type="nucleotide sequence ID" value="NZ_JAELVQ010000008.1"/>
</dbReference>
<reference evidence="5" key="1">
    <citation type="submission" date="2020-12" db="EMBL/GenBank/DDBJ databases">
        <title>Snuella sp. nov., isolated from sediment in Incheon.</title>
        <authorList>
            <person name="Kim W."/>
        </authorList>
    </citation>
    <scope>NUCLEOTIDE SEQUENCE</scope>
    <source>
        <strain evidence="5">CAU 1569</strain>
    </source>
</reference>
<organism evidence="5 6">
    <name type="scientific">Snuella sedimenti</name>
    <dbReference type="NCBI Taxonomy" id="2798802"/>
    <lineage>
        <taxon>Bacteria</taxon>
        <taxon>Pseudomonadati</taxon>
        <taxon>Bacteroidota</taxon>
        <taxon>Flavobacteriia</taxon>
        <taxon>Flavobacteriales</taxon>
        <taxon>Flavobacteriaceae</taxon>
        <taxon>Snuella</taxon>
    </lineage>
</organism>
<dbReference type="Proteomes" id="UP000610931">
    <property type="component" value="Unassembled WGS sequence"/>
</dbReference>
<keyword evidence="4" id="KW-1015">Disulfide bond</keyword>
<dbReference type="GO" id="GO:0005975">
    <property type="term" value="P:carbohydrate metabolic process"/>
    <property type="evidence" value="ECO:0007669"/>
    <property type="project" value="UniProtKB-ARBA"/>
</dbReference>
<evidence type="ECO:0000256" key="2">
    <source>
        <dbReference type="ARBA" id="ARBA00022723"/>
    </source>
</evidence>
<evidence type="ECO:0000313" key="5">
    <source>
        <dbReference type="EMBL" id="MBJ6368061.1"/>
    </source>
</evidence>
<keyword evidence="2" id="KW-0479">Metal-binding</keyword>
<evidence type="ECO:0000256" key="3">
    <source>
        <dbReference type="ARBA" id="ARBA00022837"/>
    </source>
</evidence>
<dbReference type="InterPro" id="IPR051360">
    <property type="entry name" value="Neuronal_Pentraxin_Related"/>
</dbReference>
<gene>
    <name evidence="5" type="ORF">JF259_08165</name>
</gene>
<keyword evidence="6" id="KW-1185">Reference proteome</keyword>
<dbReference type="PANTHER" id="PTHR19277">
    <property type="entry name" value="PENTRAXIN"/>
    <property type="match status" value="1"/>
</dbReference>
<evidence type="ECO:0000313" key="6">
    <source>
        <dbReference type="Proteomes" id="UP000610931"/>
    </source>
</evidence>
<proteinExistence type="predicted"/>
<protein>
    <submittedName>
        <fullName evidence="5">LamG domain-containing protein</fullName>
    </submittedName>
</protein>
<dbReference type="Pfam" id="PF13385">
    <property type="entry name" value="Laminin_G_3"/>
    <property type="match status" value="2"/>
</dbReference>
<dbReference type="PROSITE" id="PS51257">
    <property type="entry name" value="PROKAR_LIPOPROTEIN"/>
    <property type="match status" value="1"/>
</dbReference>
<accession>A0A8J7LT94</accession>
<dbReference type="GO" id="GO:0046872">
    <property type="term" value="F:metal ion binding"/>
    <property type="evidence" value="ECO:0007669"/>
    <property type="project" value="UniProtKB-KW"/>
</dbReference>
<dbReference type="PANTHER" id="PTHR19277:SF125">
    <property type="entry name" value="B6"/>
    <property type="match status" value="1"/>
</dbReference>
<dbReference type="GO" id="GO:0004553">
    <property type="term" value="F:hydrolase activity, hydrolyzing O-glycosyl compounds"/>
    <property type="evidence" value="ECO:0007669"/>
    <property type="project" value="UniProtKB-ARBA"/>
</dbReference>
<keyword evidence="3" id="KW-0106">Calcium</keyword>
<dbReference type="EMBL" id="JAELVQ010000008">
    <property type="protein sequence ID" value="MBJ6368061.1"/>
    <property type="molecule type" value="Genomic_DNA"/>
</dbReference>
<comment type="cofactor">
    <cofactor evidence="1">
        <name>Ca(2+)</name>
        <dbReference type="ChEBI" id="CHEBI:29108"/>
    </cofactor>
</comment>
<comment type="caution">
    <text evidence="5">The sequence shown here is derived from an EMBL/GenBank/DDBJ whole genome shotgun (WGS) entry which is preliminary data.</text>
</comment>
<dbReference type="SUPFAM" id="SSF49899">
    <property type="entry name" value="Concanavalin A-like lectins/glucanases"/>
    <property type="match status" value="2"/>
</dbReference>
<dbReference type="AlphaFoldDB" id="A0A8J7LT94"/>